<feature type="signal peptide" evidence="1">
    <location>
        <begin position="1"/>
        <end position="19"/>
    </location>
</feature>
<gene>
    <name evidence="2" type="ORF">DIZ80_13695</name>
</gene>
<proteinExistence type="predicted"/>
<protein>
    <recommendedName>
        <fullName evidence="4">Outer membrane protein beta-barrel domain-containing protein</fullName>
    </recommendedName>
</protein>
<evidence type="ECO:0000313" key="2">
    <source>
        <dbReference type="EMBL" id="RDH81165.1"/>
    </source>
</evidence>
<keyword evidence="3" id="KW-1185">Reference proteome</keyword>
<dbReference type="EMBL" id="QFXC01000013">
    <property type="protein sequence ID" value="RDH81165.1"/>
    <property type="molecule type" value="Genomic_DNA"/>
</dbReference>
<feature type="chain" id="PRO_5016570883" description="Outer membrane protein beta-barrel domain-containing protein" evidence="1">
    <location>
        <begin position="20"/>
        <end position="184"/>
    </location>
</feature>
<evidence type="ECO:0008006" key="4">
    <source>
        <dbReference type="Google" id="ProtNLM"/>
    </source>
</evidence>
<sequence length="184" mass="19936">MKNICAIFFILLLSTKANAEGFFDNTIFGIAFINQNVDIEVTGTNAGSFSDSGSGLGLYLDKYYKKKYRFNSTLSYVTYDTFDITELIFSADYLVPVSPQISFFGGAALGGALQTFSDSSASDGALGAVYGVQLGGIVFINNNLMLEAGYRLRPTSIETEITGSTDIVTIDDLSETYISLLLMF</sequence>
<dbReference type="InterPro" id="IPR011250">
    <property type="entry name" value="OMP/PagP_B-barrel"/>
</dbReference>
<comment type="caution">
    <text evidence="2">The sequence shown here is derived from an EMBL/GenBank/DDBJ whole genome shotgun (WGS) entry which is preliminary data.</text>
</comment>
<accession>A0A370D8C3</accession>
<evidence type="ECO:0000256" key="1">
    <source>
        <dbReference type="SAM" id="SignalP"/>
    </source>
</evidence>
<name>A0A370D8C3_9GAMM</name>
<organism evidence="2 3">
    <name type="scientific">endosymbiont of Galathealinum brachiosum</name>
    <dbReference type="NCBI Taxonomy" id="2200906"/>
    <lineage>
        <taxon>Bacteria</taxon>
        <taxon>Pseudomonadati</taxon>
        <taxon>Pseudomonadota</taxon>
        <taxon>Gammaproteobacteria</taxon>
        <taxon>sulfur-oxidizing symbionts</taxon>
    </lineage>
</organism>
<keyword evidence="1" id="KW-0732">Signal</keyword>
<reference evidence="2 3" key="1">
    <citation type="journal article" date="2018" name="ISME J.">
        <title>Endosymbiont genomes yield clues of tubeworm success.</title>
        <authorList>
            <person name="Li Y."/>
            <person name="Liles M.R."/>
            <person name="Halanych K.M."/>
        </authorList>
    </citation>
    <scope>NUCLEOTIDE SEQUENCE [LARGE SCALE GENOMIC DNA]</scope>
    <source>
        <strain evidence="2">A1464</strain>
    </source>
</reference>
<dbReference type="SUPFAM" id="SSF56925">
    <property type="entry name" value="OMPA-like"/>
    <property type="match status" value="1"/>
</dbReference>
<dbReference type="Proteomes" id="UP000254266">
    <property type="component" value="Unassembled WGS sequence"/>
</dbReference>
<dbReference type="Gene3D" id="2.40.160.20">
    <property type="match status" value="1"/>
</dbReference>
<evidence type="ECO:0000313" key="3">
    <source>
        <dbReference type="Proteomes" id="UP000254266"/>
    </source>
</evidence>
<dbReference type="AlphaFoldDB" id="A0A370D8C3"/>